<evidence type="ECO:0000313" key="9">
    <source>
        <dbReference type="Proteomes" id="UP000522081"/>
    </source>
</evidence>
<dbReference type="Proteomes" id="UP000522081">
    <property type="component" value="Unassembled WGS sequence"/>
</dbReference>
<evidence type="ECO:0000256" key="4">
    <source>
        <dbReference type="ARBA" id="ARBA00023136"/>
    </source>
</evidence>
<evidence type="ECO:0000259" key="7">
    <source>
        <dbReference type="Pfam" id="PF26002"/>
    </source>
</evidence>
<feature type="domain" description="AprE-like beta-barrel" evidence="7">
    <location>
        <begin position="273"/>
        <end position="367"/>
    </location>
</feature>
<organism evidence="8 9">
    <name type="scientific">Novosphingobium marinum</name>
    <dbReference type="NCBI Taxonomy" id="1514948"/>
    <lineage>
        <taxon>Bacteria</taxon>
        <taxon>Pseudomonadati</taxon>
        <taxon>Pseudomonadota</taxon>
        <taxon>Alphaproteobacteria</taxon>
        <taxon>Sphingomonadales</taxon>
        <taxon>Sphingomonadaceae</taxon>
        <taxon>Novosphingobium</taxon>
    </lineage>
</organism>
<name>A0A7Y9XZ08_9SPHN</name>
<feature type="domain" description="YknX-like barrel-sandwich hybrid" evidence="6">
    <location>
        <begin position="57"/>
        <end position="252"/>
    </location>
</feature>
<dbReference type="GO" id="GO:0016020">
    <property type="term" value="C:membrane"/>
    <property type="evidence" value="ECO:0007669"/>
    <property type="project" value="UniProtKB-SubCell"/>
</dbReference>
<dbReference type="EMBL" id="JACBZF010000003">
    <property type="protein sequence ID" value="NYH95698.1"/>
    <property type="molecule type" value="Genomic_DNA"/>
</dbReference>
<dbReference type="Pfam" id="PF25984">
    <property type="entry name" value="BSH_YknX"/>
    <property type="match status" value="1"/>
</dbReference>
<dbReference type="Gene3D" id="2.40.30.170">
    <property type="match status" value="1"/>
</dbReference>
<keyword evidence="2 5" id="KW-0812">Transmembrane</keyword>
<dbReference type="SUPFAM" id="SSF111369">
    <property type="entry name" value="HlyD-like secretion proteins"/>
    <property type="match status" value="1"/>
</dbReference>
<keyword evidence="4 5" id="KW-0472">Membrane</keyword>
<evidence type="ECO:0000313" key="8">
    <source>
        <dbReference type="EMBL" id="NYH95698.1"/>
    </source>
</evidence>
<dbReference type="InterPro" id="IPR058639">
    <property type="entry name" value="BSH_YknX-like"/>
</dbReference>
<dbReference type="AlphaFoldDB" id="A0A7Y9XZ08"/>
<comment type="subcellular location">
    <subcellularLocation>
        <location evidence="1">Membrane</location>
        <topology evidence="1">Single-pass membrane protein</topology>
    </subcellularLocation>
</comment>
<evidence type="ECO:0000259" key="6">
    <source>
        <dbReference type="Pfam" id="PF25984"/>
    </source>
</evidence>
<evidence type="ECO:0000256" key="1">
    <source>
        <dbReference type="ARBA" id="ARBA00004167"/>
    </source>
</evidence>
<keyword evidence="3 5" id="KW-1133">Transmembrane helix</keyword>
<dbReference type="InterPro" id="IPR058982">
    <property type="entry name" value="Beta-barrel_AprE"/>
</dbReference>
<dbReference type="PANTHER" id="PTHR30386">
    <property type="entry name" value="MEMBRANE FUSION SUBUNIT OF EMRAB-TOLC MULTIDRUG EFFLUX PUMP"/>
    <property type="match status" value="1"/>
</dbReference>
<dbReference type="SUPFAM" id="SSF56954">
    <property type="entry name" value="Outer membrane efflux proteins (OEP)"/>
    <property type="match status" value="1"/>
</dbReference>
<dbReference type="InterPro" id="IPR050739">
    <property type="entry name" value="MFP"/>
</dbReference>
<reference evidence="8 9" key="1">
    <citation type="submission" date="2020-07" db="EMBL/GenBank/DDBJ databases">
        <title>Genomic Encyclopedia of Type Strains, Phase IV (KMG-IV): sequencing the most valuable type-strain genomes for metagenomic binning, comparative biology and taxonomic classification.</title>
        <authorList>
            <person name="Goeker M."/>
        </authorList>
    </citation>
    <scope>NUCLEOTIDE SEQUENCE [LARGE SCALE GENOMIC DNA]</scope>
    <source>
        <strain evidence="8 9">DSM 29043</strain>
    </source>
</reference>
<keyword evidence="9" id="KW-1185">Reference proteome</keyword>
<feature type="transmembrane region" description="Helical" evidence="5">
    <location>
        <begin position="12"/>
        <end position="35"/>
    </location>
</feature>
<dbReference type="PRINTS" id="PR01490">
    <property type="entry name" value="RTXTOXIND"/>
</dbReference>
<dbReference type="Gene3D" id="2.40.50.100">
    <property type="match status" value="1"/>
</dbReference>
<evidence type="ECO:0000256" key="2">
    <source>
        <dbReference type="ARBA" id="ARBA00022692"/>
    </source>
</evidence>
<proteinExistence type="predicted"/>
<dbReference type="PANTHER" id="PTHR30386:SF26">
    <property type="entry name" value="TRANSPORT PROTEIN COMB"/>
    <property type="match status" value="1"/>
</dbReference>
<sequence length="390" mass="43595">MKISPRFKNRWLNQSSILIVGIIAFLGLAVGWSFWAELDQVSRAPGQVIPTGRIQVIQSTDGGQIERILVREGDRVKEGQLLVRLEDVKLRASVGEARGKVASLMGSMARINAELFDRPLEFPSEVRDFPEFVSNQTMLYNKRRQALNDQLTSLRQMLGLMKQELDMNMPLLEQGDVSRADVLRLQRGVSDIQSQIVNVRNKYLQDLQAEYTKTEEDLVTAREILAQRTDALEDTEIRAPVDGIIKDINLTTVGGVLRPSDEVLSIVPTGDELIVEAKMSPSDVAYVRTGQPASVKFDAYDASIYGSALGEVTYISPDTLTEQTQQGESVYYRVHITVDTSPMKPHLPGEVIEIQPGMTSTAEIQTGRNTVWRYLTKPINKTMSEALTER</sequence>
<comment type="caution">
    <text evidence="8">The sequence shown here is derived from an EMBL/GenBank/DDBJ whole genome shotgun (WGS) entry which is preliminary data.</text>
</comment>
<evidence type="ECO:0000256" key="5">
    <source>
        <dbReference type="SAM" id="Phobius"/>
    </source>
</evidence>
<accession>A0A7Y9XZ08</accession>
<gene>
    <name evidence="8" type="ORF">FHS75_002027</name>
</gene>
<evidence type="ECO:0000256" key="3">
    <source>
        <dbReference type="ARBA" id="ARBA00022989"/>
    </source>
</evidence>
<dbReference type="RefSeq" id="WP_179407602.1">
    <property type="nucleotide sequence ID" value="NZ_BMGF01000003.1"/>
</dbReference>
<dbReference type="Pfam" id="PF26002">
    <property type="entry name" value="Beta-barrel_AprE"/>
    <property type="match status" value="1"/>
</dbReference>
<protein>
    <submittedName>
        <fullName evidence="8">Adhesin transport system membrane fusion protein</fullName>
    </submittedName>
</protein>